<protein>
    <submittedName>
        <fullName evidence="2">Acetylxylan esterase</fullName>
    </submittedName>
</protein>
<organism evidence="2 3">
    <name type="scientific">Sphingobacterium hotanense</name>
    <dbReference type="NCBI Taxonomy" id="649196"/>
    <lineage>
        <taxon>Bacteria</taxon>
        <taxon>Pseudomonadati</taxon>
        <taxon>Bacteroidota</taxon>
        <taxon>Sphingobacteriia</taxon>
        <taxon>Sphingobacteriales</taxon>
        <taxon>Sphingobacteriaceae</taxon>
        <taxon>Sphingobacterium</taxon>
    </lineage>
</organism>
<dbReference type="SUPFAM" id="SSF53474">
    <property type="entry name" value="alpha/beta-Hydrolases"/>
    <property type="match status" value="1"/>
</dbReference>
<dbReference type="PANTHER" id="PTHR22946">
    <property type="entry name" value="DIENELACTONE HYDROLASE DOMAIN-CONTAINING PROTEIN-RELATED"/>
    <property type="match status" value="1"/>
</dbReference>
<sequence>MNFQLQIVSAVFASLMITTLSTIHPPSNPINMSKNNDSIPTIVNDSDVDILANGLKLEAAKQFKKFIAPQNIQQWQTRKNAINQFIQEKTNYKRFHDLPLKYTEHKTTKLEGFELKNITFQTRPNSLTTANLYIPDGNGPFPAVLVMMGHSRNGKFYDNYQLVGQDLAKNGYVALLVDPWGAGERSTEHLNFEYHGSHMGGHLIDLGETLMGMQITDNLRAVHLLESLSYVDKNLIGATGASGGGNQTMWITAVDERIKAAVPVVSVGTFESYVMNANCICELLPDGLTFLEESEILGLIAPRKLSLFNALHDSNKAFFPSEMFRSYRTANQIYKLHNAETNFSYQLFNTTHGYWAEQRRAMISWFNENLLDKTATKNTNHTTLTTLNQETLQVFEQGKRLQEVLSTQAYCQQTAKDILNNFDPKKINREQHLLQLQKQLQIDLTSPTRYESTKASINDTWDRYDIKFPNGNELLALISNPSKAKKFKLIFAAEIPKGQLNESVRKYRDQGFAVVLADLTGLGINSTSVGQKFDNGLPKLHTLSRSQHWLGRNMMGIWTEQIAHLANFVKQKFNAQEIHIHGNKELGVASILAAALNNQIDEVETYDSPISYLVRKARLDSFYSQAIHIPSIINWGDLTLAAALAPADIRMYNLRDIAGDPLSQSDIAEVQGKITSIKTTQKSKSKVRLN</sequence>
<keyword evidence="3" id="KW-1185">Reference proteome</keyword>
<dbReference type="RefSeq" id="WP_286652042.1">
    <property type="nucleotide sequence ID" value="NZ_JACAGK010000056.1"/>
</dbReference>
<dbReference type="Pfam" id="PF05448">
    <property type="entry name" value="AXE1"/>
    <property type="match status" value="1"/>
</dbReference>
<reference evidence="2" key="2">
    <citation type="journal article" date="2022" name="Sci. Total Environ.">
        <title>Prevalence, transmission, and molecular epidemiology of tet(X)-positive bacteria among humans, animals, and environmental niches in China: An epidemiological, and genomic-based study.</title>
        <authorList>
            <person name="Dong N."/>
            <person name="Zeng Y."/>
            <person name="Cai C."/>
            <person name="Sun C."/>
            <person name="Lu J."/>
            <person name="Liu C."/>
            <person name="Zhou H."/>
            <person name="Sun Q."/>
            <person name="Shu L."/>
            <person name="Wang H."/>
            <person name="Wang Y."/>
            <person name="Wang S."/>
            <person name="Wu C."/>
            <person name="Chan E.W."/>
            <person name="Chen G."/>
            <person name="Shen Z."/>
            <person name="Chen S."/>
            <person name="Zhang R."/>
        </authorList>
    </citation>
    <scope>NUCLEOTIDE SEQUENCE</scope>
    <source>
        <strain evidence="2">R1692</strain>
    </source>
</reference>
<dbReference type="PANTHER" id="PTHR22946:SF8">
    <property type="entry name" value="ACETYL XYLAN ESTERASE DOMAIN-CONTAINING PROTEIN"/>
    <property type="match status" value="1"/>
</dbReference>
<dbReference type="Proteomes" id="UP001170954">
    <property type="component" value="Unassembled WGS sequence"/>
</dbReference>
<evidence type="ECO:0000259" key="1">
    <source>
        <dbReference type="Pfam" id="PF05448"/>
    </source>
</evidence>
<dbReference type="InterPro" id="IPR029058">
    <property type="entry name" value="AB_hydrolase_fold"/>
</dbReference>
<dbReference type="InterPro" id="IPR050261">
    <property type="entry name" value="FrsA_esterase"/>
</dbReference>
<gene>
    <name evidence="2" type="ORF">HX018_16135</name>
</gene>
<feature type="domain" description="Acetyl xylan esterase" evidence="1">
    <location>
        <begin position="97"/>
        <end position="265"/>
    </location>
</feature>
<evidence type="ECO:0000313" key="3">
    <source>
        <dbReference type="Proteomes" id="UP001170954"/>
    </source>
</evidence>
<dbReference type="EMBL" id="JACAGK010000056">
    <property type="protein sequence ID" value="MDM1049769.1"/>
    <property type="molecule type" value="Genomic_DNA"/>
</dbReference>
<name>A0ABT7NR78_9SPHI</name>
<comment type="caution">
    <text evidence="2">The sequence shown here is derived from an EMBL/GenBank/DDBJ whole genome shotgun (WGS) entry which is preliminary data.</text>
</comment>
<reference evidence="2" key="1">
    <citation type="submission" date="2020-06" db="EMBL/GenBank/DDBJ databases">
        <authorList>
            <person name="Dong N."/>
        </authorList>
    </citation>
    <scope>NUCLEOTIDE SEQUENCE</scope>
    <source>
        <strain evidence="2">R1692</strain>
    </source>
</reference>
<dbReference type="Gene3D" id="3.40.50.1820">
    <property type="entry name" value="alpha/beta hydrolase"/>
    <property type="match status" value="1"/>
</dbReference>
<dbReference type="InterPro" id="IPR008391">
    <property type="entry name" value="AXE1_dom"/>
</dbReference>
<accession>A0ABT7NR78</accession>
<proteinExistence type="predicted"/>
<evidence type="ECO:0000313" key="2">
    <source>
        <dbReference type="EMBL" id="MDM1049769.1"/>
    </source>
</evidence>